<sequence length="179" mass="20896">MLAKGLQLTLAIIKPHVVCQPVALQDIRRMILAADFKVVRSERKRLSLPDAERFYSEHEGKFFYNRLTTFMTSGPIDLYILARRDGIKEWRKLMGPTKVFRTQFFEPETIRGKFGLSDTRNATHGSDSDESAKKEIGLFFPRFDFEGWHRDEEIHYRDEANLILDEEEFVHTIADNNNA</sequence>
<gene>
    <name evidence="10" type="primary">LOC108560968</name>
</gene>
<evidence type="ECO:0000313" key="10">
    <source>
        <dbReference type="RefSeq" id="XP_017774198.1"/>
    </source>
</evidence>
<dbReference type="PANTHER" id="PTHR46161">
    <property type="entry name" value="NUCLEOSIDE DIPHOSPHATE KINASE"/>
    <property type="match status" value="1"/>
</dbReference>
<dbReference type="Pfam" id="PF00334">
    <property type="entry name" value="NDK"/>
    <property type="match status" value="1"/>
</dbReference>
<dbReference type="RefSeq" id="XP_017774198.1">
    <property type="nucleotide sequence ID" value="XM_017918709.1"/>
</dbReference>
<evidence type="ECO:0000259" key="8">
    <source>
        <dbReference type="SMART" id="SM00562"/>
    </source>
</evidence>
<organism evidence="9 10">
    <name type="scientific">Nicrophorus vespilloides</name>
    <name type="common">Boreal carrion beetle</name>
    <dbReference type="NCBI Taxonomy" id="110193"/>
    <lineage>
        <taxon>Eukaryota</taxon>
        <taxon>Metazoa</taxon>
        <taxon>Ecdysozoa</taxon>
        <taxon>Arthropoda</taxon>
        <taxon>Hexapoda</taxon>
        <taxon>Insecta</taxon>
        <taxon>Pterygota</taxon>
        <taxon>Neoptera</taxon>
        <taxon>Endopterygota</taxon>
        <taxon>Coleoptera</taxon>
        <taxon>Polyphaga</taxon>
        <taxon>Staphyliniformia</taxon>
        <taxon>Silphidae</taxon>
        <taxon>Nicrophorinae</taxon>
        <taxon>Nicrophorus</taxon>
    </lineage>
</organism>
<dbReference type="Gene3D" id="3.30.70.141">
    <property type="entry name" value="Nucleoside diphosphate kinase-like domain"/>
    <property type="match status" value="1"/>
</dbReference>
<dbReference type="SMART" id="SM00562">
    <property type="entry name" value="NDK"/>
    <property type="match status" value="1"/>
</dbReference>
<evidence type="ECO:0000313" key="9">
    <source>
        <dbReference type="Proteomes" id="UP000695000"/>
    </source>
</evidence>
<name>A0ABM1MHZ8_NICVS</name>
<evidence type="ECO:0000256" key="3">
    <source>
        <dbReference type="ARBA" id="ARBA00022741"/>
    </source>
</evidence>
<evidence type="ECO:0000256" key="7">
    <source>
        <dbReference type="RuleBase" id="RU004011"/>
    </source>
</evidence>
<evidence type="ECO:0000256" key="4">
    <source>
        <dbReference type="ARBA" id="ARBA00022777"/>
    </source>
</evidence>
<protein>
    <submittedName>
        <fullName evidence="10">Nucleoside diphosphate kinase 6</fullName>
    </submittedName>
</protein>
<dbReference type="GeneID" id="108560968"/>
<proteinExistence type="inferred from homology"/>
<evidence type="ECO:0000256" key="1">
    <source>
        <dbReference type="ARBA" id="ARBA00008142"/>
    </source>
</evidence>
<evidence type="ECO:0000256" key="5">
    <source>
        <dbReference type="ARBA" id="ARBA00022840"/>
    </source>
</evidence>
<feature type="binding site" evidence="6">
    <location>
        <position position="121"/>
    </location>
    <ligand>
        <name>ATP</name>
        <dbReference type="ChEBI" id="CHEBI:30616"/>
    </ligand>
</feature>
<dbReference type="GO" id="GO:0016301">
    <property type="term" value="F:kinase activity"/>
    <property type="evidence" value="ECO:0007669"/>
    <property type="project" value="UniProtKB-KW"/>
</dbReference>
<feature type="binding site" evidence="6">
    <location>
        <position position="91"/>
    </location>
    <ligand>
        <name>ATP</name>
        <dbReference type="ChEBI" id="CHEBI:30616"/>
    </ligand>
</feature>
<dbReference type="PROSITE" id="PS51374">
    <property type="entry name" value="NDPK_LIKE"/>
    <property type="match status" value="1"/>
</dbReference>
<evidence type="ECO:0000256" key="6">
    <source>
        <dbReference type="PROSITE-ProRule" id="PRU00706"/>
    </source>
</evidence>
<accession>A0ABM1MHZ8</accession>
<feature type="binding site" evidence="6">
    <location>
        <position position="63"/>
    </location>
    <ligand>
        <name>ATP</name>
        <dbReference type="ChEBI" id="CHEBI:30616"/>
    </ligand>
</feature>
<feature type="binding site" evidence="6">
    <location>
        <position position="14"/>
    </location>
    <ligand>
        <name>ATP</name>
        <dbReference type="ChEBI" id="CHEBI:30616"/>
    </ligand>
</feature>
<keyword evidence="5" id="KW-0067">ATP-binding</keyword>
<evidence type="ECO:0000256" key="2">
    <source>
        <dbReference type="ARBA" id="ARBA00022679"/>
    </source>
</evidence>
<feature type="active site" description="Pros-phosphohistidine intermediate" evidence="6">
    <location>
        <position position="124"/>
    </location>
</feature>
<dbReference type="InterPro" id="IPR001564">
    <property type="entry name" value="Nucleoside_diP_kinase"/>
</dbReference>
<comment type="similarity">
    <text evidence="1 6 7">Belongs to the NDK family.</text>
</comment>
<dbReference type="Proteomes" id="UP000695000">
    <property type="component" value="Unplaced"/>
</dbReference>
<feature type="binding site" evidence="6">
    <location>
        <position position="111"/>
    </location>
    <ligand>
        <name>ATP</name>
        <dbReference type="ChEBI" id="CHEBI:30616"/>
    </ligand>
</feature>
<keyword evidence="4 10" id="KW-0418">Kinase</keyword>
<reference evidence="10" key="1">
    <citation type="submission" date="2025-08" db="UniProtKB">
        <authorList>
            <consortium name="RefSeq"/>
        </authorList>
    </citation>
    <scope>IDENTIFICATION</scope>
    <source>
        <tissue evidence="10">Whole Larva</tissue>
    </source>
</reference>
<keyword evidence="2" id="KW-0808">Transferase</keyword>
<dbReference type="InterPro" id="IPR036850">
    <property type="entry name" value="NDK-like_dom_sf"/>
</dbReference>
<keyword evidence="9" id="KW-1185">Reference proteome</keyword>
<feature type="domain" description="Nucleoside diphosphate kinase-like" evidence="8">
    <location>
        <begin position="6"/>
        <end position="147"/>
    </location>
</feature>
<dbReference type="PRINTS" id="PR01243">
    <property type="entry name" value="NUCDPKINASE"/>
</dbReference>
<keyword evidence="3" id="KW-0547">Nucleotide-binding</keyword>
<dbReference type="SUPFAM" id="SSF54919">
    <property type="entry name" value="Nucleoside diphosphate kinase, NDK"/>
    <property type="match status" value="1"/>
</dbReference>
<dbReference type="InterPro" id="IPR034907">
    <property type="entry name" value="NDK-like_dom"/>
</dbReference>
<feature type="binding site" evidence="6">
    <location>
        <position position="97"/>
    </location>
    <ligand>
        <name>ATP</name>
        <dbReference type="ChEBI" id="CHEBI:30616"/>
    </ligand>
</feature>
<dbReference type="PANTHER" id="PTHR46161:SF3">
    <property type="entry name" value="NUCLEOSIDE DIPHOSPHATE KINASE DDB_G0292928-RELATED"/>
    <property type="match status" value="1"/>
</dbReference>